<dbReference type="PANTHER" id="PTHR39515">
    <property type="entry name" value="CONSERVED PROTEIN"/>
    <property type="match status" value="1"/>
</dbReference>
<evidence type="ECO:0000313" key="2">
    <source>
        <dbReference type="EMBL" id="SIR99820.1"/>
    </source>
</evidence>
<evidence type="ECO:0000313" key="3">
    <source>
        <dbReference type="Proteomes" id="UP000186218"/>
    </source>
</evidence>
<dbReference type="SUPFAM" id="SSF46785">
    <property type="entry name" value="Winged helix' DNA-binding domain"/>
    <property type="match status" value="1"/>
</dbReference>
<dbReference type="SMART" id="SM00347">
    <property type="entry name" value="HTH_MARR"/>
    <property type="match status" value="1"/>
</dbReference>
<dbReference type="InterPro" id="IPR036388">
    <property type="entry name" value="WH-like_DNA-bd_sf"/>
</dbReference>
<dbReference type="AlphaFoldDB" id="A0A1N7FHQ4"/>
<dbReference type="Gene3D" id="1.10.10.10">
    <property type="entry name" value="Winged helix-like DNA-binding domain superfamily/Winged helix DNA-binding domain"/>
    <property type="match status" value="1"/>
</dbReference>
<accession>A0A1N7FHQ4</accession>
<evidence type="ECO:0000259" key="1">
    <source>
        <dbReference type="PROSITE" id="PS50995"/>
    </source>
</evidence>
<dbReference type="PROSITE" id="PS50995">
    <property type="entry name" value="HTH_MARR_2"/>
    <property type="match status" value="1"/>
</dbReference>
<dbReference type="InterPro" id="IPR052526">
    <property type="entry name" value="HTH-type_Bedaq_tolerance"/>
</dbReference>
<feature type="domain" description="HTH marR-type" evidence="1">
    <location>
        <begin position="8"/>
        <end position="147"/>
    </location>
</feature>
<dbReference type="Pfam" id="PF01047">
    <property type="entry name" value="MarR"/>
    <property type="match status" value="1"/>
</dbReference>
<dbReference type="InterPro" id="IPR036390">
    <property type="entry name" value="WH_DNA-bd_sf"/>
</dbReference>
<dbReference type="GO" id="GO:0003700">
    <property type="term" value="F:DNA-binding transcription factor activity"/>
    <property type="evidence" value="ECO:0007669"/>
    <property type="project" value="InterPro"/>
</dbReference>
<protein>
    <submittedName>
        <fullName evidence="2">Transcriptional regulator, MarR family</fullName>
    </submittedName>
</protein>
<dbReference type="Proteomes" id="UP000186218">
    <property type="component" value="Unassembled WGS sequence"/>
</dbReference>
<proteinExistence type="predicted"/>
<organism evidence="2 3">
    <name type="scientific">Williamsia sterculiae</name>
    <dbReference type="NCBI Taxonomy" id="1344003"/>
    <lineage>
        <taxon>Bacteria</taxon>
        <taxon>Bacillati</taxon>
        <taxon>Actinomycetota</taxon>
        <taxon>Actinomycetes</taxon>
        <taxon>Mycobacteriales</taxon>
        <taxon>Nocardiaceae</taxon>
        <taxon>Williamsia</taxon>
    </lineage>
</organism>
<dbReference type="InterPro" id="IPR000835">
    <property type="entry name" value="HTH_MarR-typ"/>
</dbReference>
<dbReference type="PANTHER" id="PTHR39515:SF2">
    <property type="entry name" value="HTH-TYPE TRANSCRIPTIONAL REGULATOR RV0880"/>
    <property type="match status" value="1"/>
</dbReference>
<dbReference type="STRING" id="1344003.SAMN05445060_2077"/>
<keyword evidence="3" id="KW-1185">Reference proteome</keyword>
<name>A0A1N7FHQ4_9NOCA</name>
<gene>
    <name evidence="2" type="ORF">SAMN05445060_2077</name>
</gene>
<dbReference type="EMBL" id="FTNT01000005">
    <property type="protein sequence ID" value="SIR99820.1"/>
    <property type="molecule type" value="Genomic_DNA"/>
</dbReference>
<reference evidence="2 3" key="1">
    <citation type="submission" date="2017-01" db="EMBL/GenBank/DDBJ databases">
        <authorList>
            <person name="Mah S.A."/>
            <person name="Swanson W.J."/>
            <person name="Moy G.W."/>
            <person name="Vacquier V.D."/>
        </authorList>
    </citation>
    <scope>NUCLEOTIDE SEQUENCE [LARGE SCALE GENOMIC DNA]</scope>
    <source>
        <strain evidence="2 3">CPCC 203464</strain>
    </source>
</reference>
<sequence>MLVLLTMSTTTAPDLGTLAGALRPTIGRLHQILRRRTAVTEYTAAQATALVTLLDHGPLRMGELADREGVRMPTATALVDGLSRQGLAERTPDPEDRRAVLVQLSAHGAEVLTDVAGRRDEVLVSALQQMSSDDIAALGRAVPALVELKHLLEANGRPESAATDSEN</sequence>